<organism evidence="1 2">
    <name type="scientific">Streptomyces bikiniensis</name>
    <dbReference type="NCBI Taxonomy" id="1896"/>
    <lineage>
        <taxon>Bacteria</taxon>
        <taxon>Bacillati</taxon>
        <taxon>Actinomycetota</taxon>
        <taxon>Actinomycetes</taxon>
        <taxon>Kitasatosporales</taxon>
        <taxon>Streptomycetaceae</taxon>
        <taxon>Streptomyces</taxon>
    </lineage>
</organism>
<dbReference type="RefSeq" id="WP_399611547.1">
    <property type="nucleotide sequence ID" value="NZ_JBITYT010000002.1"/>
</dbReference>
<evidence type="ECO:0000313" key="2">
    <source>
        <dbReference type="Proteomes" id="UP001614391"/>
    </source>
</evidence>
<evidence type="ECO:0000313" key="1">
    <source>
        <dbReference type="EMBL" id="MFI9119010.1"/>
    </source>
</evidence>
<protein>
    <submittedName>
        <fullName evidence="1">Uncharacterized protein</fullName>
    </submittedName>
</protein>
<proteinExistence type="predicted"/>
<gene>
    <name evidence="1" type="ORF">ACIGW0_06315</name>
</gene>
<dbReference type="EMBL" id="JBITYT010000002">
    <property type="protein sequence ID" value="MFI9119010.1"/>
    <property type="molecule type" value="Genomic_DNA"/>
</dbReference>
<reference evidence="1 2" key="1">
    <citation type="submission" date="2024-10" db="EMBL/GenBank/DDBJ databases">
        <title>The Natural Products Discovery Center: Release of the First 8490 Sequenced Strains for Exploring Actinobacteria Biosynthetic Diversity.</title>
        <authorList>
            <person name="Kalkreuter E."/>
            <person name="Kautsar S.A."/>
            <person name="Yang D."/>
            <person name="Bader C.D."/>
            <person name="Teijaro C.N."/>
            <person name="Fluegel L."/>
            <person name="Davis C.M."/>
            <person name="Simpson J.R."/>
            <person name="Lauterbach L."/>
            <person name="Steele A.D."/>
            <person name="Gui C."/>
            <person name="Meng S."/>
            <person name="Li G."/>
            <person name="Viehrig K."/>
            <person name="Ye F."/>
            <person name="Su P."/>
            <person name="Kiefer A.F."/>
            <person name="Nichols A."/>
            <person name="Cepeda A.J."/>
            <person name="Yan W."/>
            <person name="Fan B."/>
            <person name="Jiang Y."/>
            <person name="Adhikari A."/>
            <person name="Zheng C.-J."/>
            <person name="Schuster L."/>
            <person name="Cowan T.M."/>
            <person name="Smanski M.J."/>
            <person name="Chevrette M.G."/>
            <person name="De Carvalho L.P.S."/>
            <person name="Shen B."/>
        </authorList>
    </citation>
    <scope>NUCLEOTIDE SEQUENCE [LARGE SCALE GENOMIC DNA]</scope>
    <source>
        <strain evidence="1 2">NPDC053346</strain>
    </source>
</reference>
<accession>A0ABW8CRF9</accession>
<dbReference type="Proteomes" id="UP001614391">
    <property type="component" value="Unassembled WGS sequence"/>
</dbReference>
<comment type="caution">
    <text evidence="1">The sequence shown here is derived from an EMBL/GenBank/DDBJ whole genome shotgun (WGS) entry which is preliminary data.</text>
</comment>
<sequence>MKRMPYKFKVQATDSKGRLGTHRGRVDAYTEDIAREAVIEAVQAAGYQPCTPVTLKRK</sequence>
<name>A0ABW8CRF9_STRBI</name>
<keyword evidence="2" id="KW-1185">Reference proteome</keyword>